<feature type="transmembrane region" description="Helical" evidence="7">
    <location>
        <begin position="157"/>
        <end position="182"/>
    </location>
</feature>
<dbReference type="AlphaFoldDB" id="A0AB34KBJ6"/>
<dbReference type="GeneID" id="96010443"/>
<comment type="subcellular location">
    <subcellularLocation>
        <location evidence="1">Membrane</location>
        <topology evidence="1">Multi-pass membrane protein</topology>
    </subcellularLocation>
</comment>
<dbReference type="PANTHER" id="PTHR43731:SF14">
    <property type="entry name" value="PRESENILIN-ASSOCIATED RHOMBOID-LIKE PROTEIN, MITOCHONDRIAL"/>
    <property type="match status" value="1"/>
</dbReference>
<sequence>MDSYSILKRGLASGYRWGYPPHFESTRAAMRVIMGLNIAVFGAWTYASTARNEKWHRYLTENALLSWAHVRANHYWTVVTSAFSHKAPMHILFNMVSLNAFAGVLYTAGGLGLGPFHIFALTLGSAVTGSLGFLYYRQLAAKQKDGRFGPYGQHLPSLAATGLGASGVVMGFAAAATCIAPFQPMMAMMIPVPVPMWVLTGIYFALDAFMLGSNDSVGHDAHLGGAVFGLAYYMVALRRFGGVSQLLRRGGRF</sequence>
<organism evidence="9 10">
    <name type="scientific">Cladosporium halotolerans</name>
    <dbReference type="NCBI Taxonomy" id="1052096"/>
    <lineage>
        <taxon>Eukaryota</taxon>
        <taxon>Fungi</taxon>
        <taxon>Dikarya</taxon>
        <taxon>Ascomycota</taxon>
        <taxon>Pezizomycotina</taxon>
        <taxon>Dothideomycetes</taxon>
        <taxon>Dothideomycetidae</taxon>
        <taxon>Cladosporiales</taxon>
        <taxon>Cladosporiaceae</taxon>
        <taxon>Cladosporium</taxon>
    </lineage>
</organism>
<keyword evidence="5 7" id="KW-1133">Transmembrane helix</keyword>
<dbReference type="Gene3D" id="1.20.1540.10">
    <property type="entry name" value="Rhomboid-like"/>
    <property type="match status" value="1"/>
</dbReference>
<dbReference type="PANTHER" id="PTHR43731">
    <property type="entry name" value="RHOMBOID PROTEASE"/>
    <property type="match status" value="1"/>
</dbReference>
<protein>
    <recommendedName>
        <fullName evidence="8">Peptidase S54 rhomboid domain-containing protein</fullName>
    </recommendedName>
</protein>
<proteinExistence type="inferred from homology"/>
<keyword evidence="3 7" id="KW-0812">Transmembrane</keyword>
<feature type="transmembrane region" description="Helical" evidence="7">
    <location>
        <begin position="115"/>
        <end position="136"/>
    </location>
</feature>
<dbReference type="GO" id="GO:0004252">
    <property type="term" value="F:serine-type endopeptidase activity"/>
    <property type="evidence" value="ECO:0007669"/>
    <property type="project" value="InterPro"/>
</dbReference>
<evidence type="ECO:0000259" key="8">
    <source>
        <dbReference type="Pfam" id="PF01694"/>
    </source>
</evidence>
<dbReference type="EMBL" id="JAAQHG020000054">
    <property type="protein sequence ID" value="KAL1582315.1"/>
    <property type="molecule type" value="Genomic_DNA"/>
</dbReference>
<name>A0AB34KBJ6_9PEZI</name>
<evidence type="ECO:0000256" key="2">
    <source>
        <dbReference type="ARBA" id="ARBA00009045"/>
    </source>
</evidence>
<feature type="transmembrane region" description="Helical" evidence="7">
    <location>
        <begin position="28"/>
        <end position="47"/>
    </location>
</feature>
<dbReference type="GO" id="GO:0016020">
    <property type="term" value="C:membrane"/>
    <property type="evidence" value="ECO:0007669"/>
    <property type="project" value="UniProtKB-SubCell"/>
</dbReference>
<keyword evidence="6 7" id="KW-0472">Membrane</keyword>
<dbReference type="Proteomes" id="UP000803884">
    <property type="component" value="Unassembled WGS sequence"/>
</dbReference>
<evidence type="ECO:0000256" key="7">
    <source>
        <dbReference type="SAM" id="Phobius"/>
    </source>
</evidence>
<comment type="caution">
    <text evidence="9">The sequence shown here is derived from an EMBL/GenBank/DDBJ whole genome shotgun (WGS) entry which is preliminary data.</text>
</comment>
<keyword evidence="4" id="KW-0378">Hydrolase</keyword>
<dbReference type="InterPro" id="IPR050925">
    <property type="entry name" value="Rhomboid_protease_S54"/>
</dbReference>
<feature type="transmembrane region" description="Helical" evidence="7">
    <location>
        <begin position="223"/>
        <end position="241"/>
    </location>
</feature>
<evidence type="ECO:0000256" key="5">
    <source>
        <dbReference type="ARBA" id="ARBA00022989"/>
    </source>
</evidence>
<feature type="domain" description="Peptidase S54 rhomboid" evidence="8">
    <location>
        <begin position="73"/>
        <end position="238"/>
    </location>
</feature>
<dbReference type="RefSeq" id="XP_069225422.1">
    <property type="nucleotide sequence ID" value="XM_069377605.1"/>
</dbReference>
<dbReference type="GO" id="GO:0006465">
    <property type="term" value="P:signal peptide processing"/>
    <property type="evidence" value="ECO:0007669"/>
    <property type="project" value="TreeGrafter"/>
</dbReference>
<evidence type="ECO:0000256" key="4">
    <source>
        <dbReference type="ARBA" id="ARBA00022801"/>
    </source>
</evidence>
<keyword evidence="10" id="KW-1185">Reference proteome</keyword>
<dbReference type="InterPro" id="IPR022764">
    <property type="entry name" value="Peptidase_S54_rhomboid_dom"/>
</dbReference>
<feature type="transmembrane region" description="Helical" evidence="7">
    <location>
        <begin position="91"/>
        <end position="109"/>
    </location>
</feature>
<evidence type="ECO:0000313" key="9">
    <source>
        <dbReference type="EMBL" id="KAL1582315.1"/>
    </source>
</evidence>
<feature type="transmembrane region" description="Helical" evidence="7">
    <location>
        <begin position="194"/>
        <end position="211"/>
    </location>
</feature>
<dbReference type="Pfam" id="PF01694">
    <property type="entry name" value="Rhomboid"/>
    <property type="match status" value="1"/>
</dbReference>
<evidence type="ECO:0000256" key="6">
    <source>
        <dbReference type="ARBA" id="ARBA00023136"/>
    </source>
</evidence>
<accession>A0AB34KBJ6</accession>
<evidence type="ECO:0000256" key="3">
    <source>
        <dbReference type="ARBA" id="ARBA00022692"/>
    </source>
</evidence>
<dbReference type="InterPro" id="IPR035952">
    <property type="entry name" value="Rhomboid-like_sf"/>
</dbReference>
<evidence type="ECO:0000313" key="10">
    <source>
        <dbReference type="Proteomes" id="UP000803884"/>
    </source>
</evidence>
<evidence type="ECO:0000256" key="1">
    <source>
        <dbReference type="ARBA" id="ARBA00004141"/>
    </source>
</evidence>
<reference evidence="9 10" key="1">
    <citation type="journal article" date="2020" name="Microbiol. Resour. Announc.">
        <title>Draft Genome Sequence of a Cladosporium Species Isolated from the Mesophotic Ascidian Didemnum maculosum.</title>
        <authorList>
            <person name="Gioti A."/>
            <person name="Siaperas R."/>
            <person name="Nikolaivits E."/>
            <person name="Le Goff G."/>
            <person name="Ouazzani J."/>
            <person name="Kotoulas G."/>
            <person name="Topakas E."/>
        </authorList>
    </citation>
    <scope>NUCLEOTIDE SEQUENCE [LARGE SCALE GENOMIC DNA]</scope>
    <source>
        <strain evidence="9 10">TM138-S3</strain>
    </source>
</reference>
<gene>
    <name evidence="9" type="ORF">WHR41_09001</name>
</gene>
<comment type="similarity">
    <text evidence="2">Belongs to the peptidase S54 family.</text>
</comment>
<dbReference type="SUPFAM" id="SSF144091">
    <property type="entry name" value="Rhomboid-like"/>
    <property type="match status" value="1"/>
</dbReference>